<feature type="compositionally biased region" description="Polar residues" evidence="5">
    <location>
        <begin position="115"/>
        <end position="128"/>
    </location>
</feature>
<dbReference type="InterPro" id="IPR048258">
    <property type="entry name" value="Cyclins_cyclin-box"/>
</dbReference>
<feature type="domain" description="Cyclin C-terminal" evidence="7">
    <location>
        <begin position="280"/>
        <end position="421"/>
    </location>
</feature>
<reference evidence="8" key="1">
    <citation type="submission" date="2021-04" db="EMBL/GenBank/DDBJ databases">
        <authorList>
            <person name="Tunstrom K."/>
        </authorList>
    </citation>
    <scope>NUCLEOTIDE SEQUENCE</scope>
</reference>
<dbReference type="PROSITE" id="PS00292">
    <property type="entry name" value="CYCLINS"/>
    <property type="match status" value="1"/>
</dbReference>
<evidence type="ECO:0000259" key="6">
    <source>
        <dbReference type="SMART" id="SM00385"/>
    </source>
</evidence>
<dbReference type="GO" id="GO:0005634">
    <property type="term" value="C:nucleus"/>
    <property type="evidence" value="ECO:0007669"/>
    <property type="project" value="UniProtKB-ARBA"/>
</dbReference>
<keyword evidence="3" id="KW-0131">Cell cycle</keyword>
<evidence type="ECO:0000256" key="1">
    <source>
        <dbReference type="ARBA" id="ARBA00022618"/>
    </source>
</evidence>
<name>A0A8S3WBT5_PARAO</name>
<evidence type="ECO:0000313" key="8">
    <source>
        <dbReference type="EMBL" id="CAG4950425.1"/>
    </source>
</evidence>
<dbReference type="InterPro" id="IPR039361">
    <property type="entry name" value="Cyclin"/>
</dbReference>
<feature type="compositionally biased region" description="Low complexity" evidence="5">
    <location>
        <begin position="768"/>
        <end position="777"/>
    </location>
</feature>
<dbReference type="SMART" id="SM01332">
    <property type="entry name" value="Cyclin_C"/>
    <property type="match status" value="1"/>
</dbReference>
<dbReference type="InterPro" id="IPR004367">
    <property type="entry name" value="Cyclin_C-dom"/>
</dbReference>
<dbReference type="GO" id="GO:0051301">
    <property type="term" value="P:cell division"/>
    <property type="evidence" value="ECO:0007669"/>
    <property type="project" value="UniProtKB-KW"/>
</dbReference>
<keyword evidence="2 4" id="KW-0195">Cyclin</keyword>
<sequence length="793" mass="87787">MAQTGSSCEANEKRTCLKRKRNSTDDEEVENMPPVKKSPTAAEEAIDQPTHNVVVESSSCSSDEEGSHFESTEQPRSVYTDIEYNPDSLLSPPSIPELPNYVLSPLENVARGDSTPHSNKRPSTSKFQCPSPPKRKCPLPGLSWADPKDVWQSMCECDVRSSMKKNPNMFDNHPNLQPRMRAILLDWLNEVCEVYKLHRETFHLTVDYVDRYLSNTADVQKGRLQLIGITCLFIAAKVEEVYPPKIGEFAYVTDGACTTDEILLEELLILKILSWSITPITINSWLNIYMQLASEARSAKCRLLGESDVGANALRGYTFVFPQYSSLEFVVCGQLIDLAVLHVDVNQFSYSTVAAAAMAHAFNKELALRVSGYSWEQLAACHAWLGVCERVVRAAGGVSVVRGGDGEHVQRAAGLRLVCPALNPDESHRIQSHNVTLDMFVSTHTHTSLLAVLYGDGEQVQRAAGLRLVCPALNPDESHRIQSHNVTLDMFVSTHTHTSLLAVLYGDGEHLQRAAGLRLVCPALNPDESHRIQSHNVTLDMFVSTHTHTSLLAVLYGDGEQVQRAAGLRLVCPALNPDESHRIQSHNVTLDMFVSTHTHTSLLAVLYGDGEHLQRAAGLRLVCPALNLTRATAYILYGDGERLQRAAGLRLVCPALNPDESHRIQSHNVTLDMFVSTHTHTSLLAVLYGDGEHVQRAAGLRLVCPALNPDESHRIQSHFVTLDIFKDQVYQELLENSASQTSVDEPTSQETEHIYPPTPPQSDHKSPKTPATKTPSTRHLSPVPDIRLHSEIE</sequence>
<evidence type="ECO:0000256" key="5">
    <source>
        <dbReference type="SAM" id="MobiDB-lite"/>
    </source>
</evidence>
<evidence type="ECO:0000313" key="9">
    <source>
        <dbReference type="Proteomes" id="UP000691718"/>
    </source>
</evidence>
<proteinExistence type="inferred from homology"/>
<dbReference type="OrthoDB" id="5590282at2759"/>
<feature type="region of interest" description="Disordered" evidence="5">
    <location>
        <begin position="1"/>
        <end position="78"/>
    </location>
</feature>
<keyword evidence="9" id="KW-1185">Reference proteome</keyword>
<feature type="compositionally biased region" description="Polar residues" evidence="5">
    <location>
        <begin position="737"/>
        <end position="749"/>
    </location>
</feature>
<gene>
    <name evidence="8" type="ORF">PAPOLLO_LOCUS4198</name>
</gene>
<dbReference type="Proteomes" id="UP000691718">
    <property type="component" value="Unassembled WGS sequence"/>
</dbReference>
<evidence type="ECO:0000256" key="4">
    <source>
        <dbReference type="RuleBase" id="RU000383"/>
    </source>
</evidence>
<dbReference type="AlphaFoldDB" id="A0A8S3WBT5"/>
<dbReference type="PANTHER" id="PTHR10177">
    <property type="entry name" value="CYCLINS"/>
    <property type="match status" value="1"/>
</dbReference>
<dbReference type="FunFam" id="1.10.472.10:FF:000001">
    <property type="entry name" value="G2/mitotic-specific cyclin"/>
    <property type="match status" value="1"/>
</dbReference>
<accession>A0A8S3WBT5</accession>
<feature type="domain" description="Cyclin-like" evidence="6">
    <location>
        <begin position="186"/>
        <end position="271"/>
    </location>
</feature>
<evidence type="ECO:0000259" key="7">
    <source>
        <dbReference type="SMART" id="SM01332"/>
    </source>
</evidence>
<feature type="region of interest" description="Disordered" evidence="5">
    <location>
        <begin position="737"/>
        <end position="793"/>
    </location>
</feature>
<dbReference type="Pfam" id="PF02984">
    <property type="entry name" value="Cyclin_C"/>
    <property type="match status" value="1"/>
</dbReference>
<keyword evidence="1" id="KW-0132">Cell division</keyword>
<protein>
    <submittedName>
        <fullName evidence="8">(apollo) hypothetical protein</fullName>
    </submittedName>
</protein>
<dbReference type="GO" id="GO:0000278">
    <property type="term" value="P:mitotic cell cycle"/>
    <property type="evidence" value="ECO:0007669"/>
    <property type="project" value="UniProtKB-ARBA"/>
</dbReference>
<dbReference type="InterPro" id="IPR013763">
    <property type="entry name" value="Cyclin-like_dom"/>
</dbReference>
<dbReference type="EMBL" id="CAJQZP010000233">
    <property type="protein sequence ID" value="CAG4950425.1"/>
    <property type="molecule type" value="Genomic_DNA"/>
</dbReference>
<dbReference type="Pfam" id="PF00134">
    <property type="entry name" value="Cyclin_N"/>
    <property type="match status" value="1"/>
</dbReference>
<dbReference type="InterPro" id="IPR006671">
    <property type="entry name" value="Cyclin_N"/>
</dbReference>
<comment type="similarity">
    <text evidence="4">Belongs to the cyclin family.</text>
</comment>
<organism evidence="8 9">
    <name type="scientific">Parnassius apollo</name>
    <name type="common">Apollo butterfly</name>
    <name type="synonym">Papilio apollo</name>
    <dbReference type="NCBI Taxonomy" id="110799"/>
    <lineage>
        <taxon>Eukaryota</taxon>
        <taxon>Metazoa</taxon>
        <taxon>Ecdysozoa</taxon>
        <taxon>Arthropoda</taxon>
        <taxon>Hexapoda</taxon>
        <taxon>Insecta</taxon>
        <taxon>Pterygota</taxon>
        <taxon>Neoptera</taxon>
        <taxon>Endopterygota</taxon>
        <taxon>Lepidoptera</taxon>
        <taxon>Glossata</taxon>
        <taxon>Ditrysia</taxon>
        <taxon>Papilionoidea</taxon>
        <taxon>Papilionidae</taxon>
        <taxon>Parnassiinae</taxon>
        <taxon>Parnassini</taxon>
        <taxon>Parnassius</taxon>
        <taxon>Parnassius</taxon>
    </lineage>
</organism>
<evidence type="ECO:0000256" key="2">
    <source>
        <dbReference type="ARBA" id="ARBA00023127"/>
    </source>
</evidence>
<evidence type="ECO:0000256" key="3">
    <source>
        <dbReference type="ARBA" id="ARBA00023306"/>
    </source>
</evidence>
<dbReference type="SMART" id="SM00385">
    <property type="entry name" value="CYCLIN"/>
    <property type="match status" value="1"/>
</dbReference>
<comment type="caution">
    <text evidence="8">The sequence shown here is derived from an EMBL/GenBank/DDBJ whole genome shotgun (WGS) entry which is preliminary data.</text>
</comment>
<feature type="region of interest" description="Disordered" evidence="5">
    <location>
        <begin position="108"/>
        <end position="135"/>
    </location>
</feature>